<feature type="coiled-coil region" evidence="2">
    <location>
        <begin position="788"/>
        <end position="1008"/>
    </location>
</feature>
<dbReference type="STRING" id="1353952.A0A165DN94"/>
<evidence type="ECO:0000256" key="3">
    <source>
        <dbReference type="SAM" id="MobiDB-lite"/>
    </source>
</evidence>
<gene>
    <name evidence="4" type="ORF">CALCODRAFT_501376</name>
</gene>
<evidence type="ECO:0000313" key="4">
    <source>
        <dbReference type="EMBL" id="KZT53167.1"/>
    </source>
</evidence>
<feature type="region of interest" description="Disordered" evidence="3">
    <location>
        <begin position="1265"/>
        <end position="1299"/>
    </location>
</feature>
<evidence type="ECO:0000256" key="2">
    <source>
        <dbReference type="SAM" id="Coils"/>
    </source>
</evidence>
<dbReference type="EMBL" id="KV424044">
    <property type="protein sequence ID" value="KZT53167.1"/>
    <property type="molecule type" value="Genomic_DNA"/>
</dbReference>
<feature type="compositionally biased region" description="Basic and acidic residues" evidence="3">
    <location>
        <begin position="1290"/>
        <end position="1299"/>
    </location>
</feature>
<feature type="compositionally biased region" description="Polar residues" evidence="3">
    <location>
        <begin position="230"/>
        <end position="241"/>
    </location>
</feature>
<feature type="compositionally biased region" description="Polar residues" evidence="3">
    <location>
        <begin position="541"/>
        <end position="553"/>
    </location>
</feature>
<evidence type="ECO:0000313" key="5">
    <source>
        <dbReference type="Proteomes" id="UP000076842"/>
    </source>
</evidence>
<feature type="region of interest" description="Disordered" evidence="3">
    <location>
        <begin position="680"/>
        <end position="711"/>
    </location>
</feature>
<feature type="region of interest" description="Disordered" evidence="3">
    <location>
        <begin position="524"/>
        <end position="553"/>
    </location>
</feature>
<proteinExistence type="predicted"/>
<dbReference type="OrthoDB" id="2593174at2759"/>
<name>A0A165DN94_9BASI</name>
<feature type="region of interest" description="Disordered" evidence="3">
    <location>
        <begin position="1"/>
        <end position="269"/>
    </location>
</feature>
<feature type="compositionally biased region" description="Low complexity" evidence="3">
    <location>
        <begin position="702"/>
        <end position="711"/>
    </location>
</feature>
<feature type="compositionally biased region" description="Acidic residues" evidence="3">
    <location>
        <begin position="1396"/>
        <end position="1406"/>
    </location>
</feature>
<accession>A0A165DN94</accession>
<keyword evidence="1 2" id="KW-0175">Coiled coil</keyword>
<protein>
    <submittedName>
        <fullName evidence="4">Uncharacterized protein</fullName>
    </submittedName>
</protein>
<dbReference type="InParanoid" id="A0A165DN94"/>
<feature type="coiled-coil region" evidence="2">
    <location>
        <begin position="1034"/>
        <end position="1254"/>
    </location>
</feature>
<evidence type="ECO:0000256" key="1">
    <source>
        <dbReference type="ARBA" id="ARBA00023054"/>
    </source>
</evidence>
<feature type="compositionally biased region" description="Polar residues" evidence="3">
    <location>
        <begin position="114"/>
        <end position="123"/>
    </location>
</feature>
<dbReference type="PANTHER" id="PTHR23160:SF19">
    <property type="entry name" value="MYOSIN HEAVY CHAIN-RELATED PROTEIN"/>
    <property type="match status" value="1"/>
</dbReference>
<feature type="compositionally biased region" description="Pro residues" evidence="3">
    <location>
        <begin position="242"/>
        <end position="252"/>
    </location>
</feature>
<feature type="compositionally biased region" description="Low complexity" evidence="3">
    <location>
        <begin position="218"/>
        <end position="229"/>
    </location>
</feature>
<feature type="compositionally biased region" description="Polar residues" evidence="3">
    <location>
        <begin position="205"/>
        <end position="217"/>
    </location>
</feature>
<feature type="compositionally biased region" description="Acidic residues" evidence="3">
    <location>
        <begin position="10"/>
        <end position="22"/>
    </location>
</feature>
<feature type="region of interest" description="Disordered" evidence="3">
    <location>
        <begin position="1340"/>
        <end position="1420"/>
    </location>
</feature>
<dbReference type="Proteomes" id="UP000076842">
    <property type="component" value="Unassembled WGS sequence"/>
</dbReference>
<feature type="compositionally biased region" description="Low complexity" evidence="3">
    <location>
        <begin position="125"/>
        <end position="140"/>
    </location>
</feature>
<sequence>MNPFSKPLDDELDTREEVDVEEKEQAAGSPPSTPHRTPEGLQSFKVQHPNLSIFHSRKQSASTTDPDAVPAGTEHDQPEVDNDNNDTDAHDTDVSQIMNTSSILPPTPHPPGQFYSSRKSPNTASPPKKSMSLLRSLSLSPKKKGKEVPTDGQSKANIPLPSPIASTPGNATPAKKLDFGSAGSGKSSETEVGFESPAADRASRLVNQTFNKSRSFMQSQSTTPESSPPANLTSRILSTPGTPGPSAAPLPPRSILRPPQTPGTGQSVRFNGREAFRIISPNRSGSSSSNVSLSLALLPDETSGSLTLDRMEDMSVDRLLSMREESLDTVELTGTGFEREGTPVGAVAIGMSPEYRSPAVAFSTPVSTSSSRSGTLPPPRLTPLTAPLFDQTQDRSISLQDLEPDFTNLNSLDLSGALRGGALDSRDSSGEYVPPFASVSPHAVSQSPKIVVSEVPDAYIEEEEEGEGGANETAYLSTFESPSVERSLARIARENHNSVQSYSQLRLPEGQSLVVTNPDIDASRALSKTSSSPVAGPPTPSTGLSRNGSPISSTPDVTAYLSVAEWSGELPSPGGSAQESPLLKRTASQQALGLGKKPSLTSMRSENTSIISRINVAETVEEAAPWGAGRVFSRAAQPMDGIIAAVSDPMERTLPSPEKQQVSVYNVTVDQSVVFPGKFRWDRISPPSTPSPAPARGTRNPSGSSNSSSTAISSLELHGVQEQVFSAHEDILQHVREQNSLFFQFQEGQQEREIIKQTCGELAADLRLLVESDTVSLRSSLFGPGGNEEHLRREMDELKSALSVAEKRAREELAKRTLLEQDKQEIQLRAEQQRQRLEYELAEVREVVEEMKEARLSQVNEMDELHRRLESKAREIGESTAMKVVADIVQGKDEEIEALRGELEALQEIRDSTPTNTPLIGAPSDHDQQDQLEANNKLVMALQREVGDYERQLRDLTNALTTANQKVTMLDSEVKAQWESSERASDRIQQLEKDKKAILSDLQKFQGERHEREVQMKEQAHELAAKLSEAWTSKGKIENEKDDLAKTLADTQQELEVARTELAQFQEQFEAEQQEHHRVRHAFEELQDESQAVFQEREEATEAKERLESLVREQDNDLASTTMRIMEGEKEIDTLRGEMAQLKRDYERQLASQARKIDEAMHRAEEAEQAKNEMIRRTAMEDVNNDGWKSKVQVLKDENDKMRKEVHDLQMHMRDKELEVERLKKSRQDIKDDKDGLNLALEAKQQELDLLKRKYGVKGVAGGNTPATNRAIRPASRESLPFSTPASRAPSREARERRTTLGTVDPLRSSAFKAPSTIEASKLSRRSSILATPTPATVLAKSQTTGTKPSLAGSSRRPSMPTTLQRRVSSGGMPPRAGPPSSIRAPSVTLQSVEDKENEDPIEEDVIPEKVNRRRTMLAA</sequence>
<keyword evidence="5" id="KW-1185">Reference proteome</keyword>
<feature type="compositionally biased region" description="Polar residues" evidence="3">
    <location>
        <begin position="94"/>
        <end position="104"/>
    </location>
</feature>
<organism evidence="4 5">
    <name type="scientific">Calocera cornea HHB12733</name>
    <dbReference type="NCBI Taxonomy" id="1353952"/>
    <lineage>
        <taxon>Eukaryota</taxon>
        <taxon>Fungi</taxon>
        <taxon>Dikarya</taxon>
        <taxon>Basidiomycota</taxon>
        <taxon>Agaricomycotina</taxon>
        <taxon>Dacrymycetes</taxon>
        <taxon>Dacrymycetales</taxon>
        <taxon>Dacrymycetaceae</taxon>
        <taxon>Calocera</taxon>
    </lineage>
</organism>
<feature type="compositionally biased region" description="Polar residues" evidence="3">
    <location>
        <begin position="1340"/>
        <end position="1368"/>
    </location>
</feature>
<reference evidence="4 5" key="1">
    <citation type="journal article" date="2016" name="Mol. Biol. Evol.">
        <title>Comparative Genomics of Early-Diverging Mushroom-Forming Fungi Provides Insights into the Origins of Lignocellulose Decay Capabilities.</title>
        <authorList>
            <person name="Nagy L.G."/>
            <person name="Riley R."/>
            <person name="Tritt A."/>
            <person name="Adam C."/>
            <person name="Daum C."/>
            <person name="Floudas D."/>
            <person name="Sun H."/>
            <person name="Yadav J.S."/>
            <person name="Pangilinan J."/>
            <person name="Larsson K.H."/>
            <person name="Matsuura K."/>
            <person name="Barry K."/>
            <person name="Labutti K."/>
            <person name="Kuo R."/>
            <person name="Ohm R.A."/>
            <person name="Bhattacharya S.S."/>
            <person name="Shirouzu T."/>
            <person name="Yoshinaga Y."/>
            <person name="Martin F.M."/>
            <person name="Grigoriev I.V."/>
            <person name="Hibbett D.S."/>
        </authorList>
    </citation>
    <scope>NUCLEOTIDE SEQUENCE [LARGE SCALE GENOMIC DNA]</scope>
    <source>
        <strain evidence="4 5">HHB12733</strain>
    </source>
</reference>
<dbReference type="PANTHER" id="PTHR23160">
    <property type="entry name" value="SYNAPTONEMAL COMPLEX PROTEIN-RELATED"/>
    <property type="match status" value="1"/>
</dbReference>